<proteinExistence type="predicted"/>
<protein>
    <submittedName>
        <fullName evidence="1">Uncharacterized protein</fullName>
    </submittedName>
</protein>
<accession>A0A0A9T417</accession>
<reference evidence="1" key="2">
    <citation type="journal article" date="2015" name="Data Brief">
        <title>Shoot transcriptome of the giant reed, Arundo donax.</title>
        <authorList>
            <person name="Barrero R.A."/>
            <person name="Guerrero F.D."/>
            <person name="Moolhuijzen P."/>
            <person name="Goolsby J.A."/>
            <person name="Tidwell J."/>
            <person name="Bellgard S.E."/>
            <person name="Bellgard M.I."/>
        </authorList>
    </citation>
    <scope>NUCLEOTIDE SEQUENCE</scope>
    <source>
        <tissue evidence="1">Shoot tissue taken approximately 20 cm above the soil surface</tissue>
    </source>
</reference>
<evidence type="ECO:0000313" key="1">
    <source>
        <dbReference type="EMBL" id="JAD39925.1"/>
    </source>
</evidence>
<reference evidence="1" key="1">
    <citation type="submission" date="2014-09" db="EMBL/GenBank/DDBJ databases">
        <authorList>
            <person name="Magalhaes I.L.F."/>
            <person name="Oliveira U."/>
            <person name="Santos F.R."/>
            <person name="Vidigal T.H.D.A."/>
            <person name="Brescovit A.D."/>
            <person name="Santos A.J."/>
        </authorList>
    </citation>
    <scope>NUCLEOTIDE SEQUENCE</scope>
    <source>
        <tissue evidence="1">Shoot tissue taken approximately 20 cm above the soil surface</tissue>
    </source>
</reference>
<organism evidence="1">
    <name type="scientific">Arundo donax</name>
    <name type="common">Giant reed</name>
    <name type="synonym">Donax arundinaceus</name>
    <dbReference type="NCBI Taxonomy" id="35708"/>
    <lineage>
        <taxon>Eukaryota</taxon>
        <taxon>Viridiplantae</taxon>
        <taxon>Streptophyta</taxon>
        <taxon>Embryophyta</taxon>
        <taxon>Tracheophyta</taxon>
        <taxon>Spermatophyta</taxon>
        <taxon>Magnoliopsida</taxon>
        <taxon>Liliopsida</taxon>
        <taxon>Poales</taxon>
        <taxon>Poaceae</taxon>
        <taxon>PACMAD clade</taxon>
        <taxon>Arundinoideae</taxon>
        <taxon>Arundineae</taxon>
        <taxon>Arundo</taxon>
    </lineage>
</organism>
<dbReference type="EMBL" id="GBRH01257970">
    <property type="protein sequence ID" value="JAD39925.1"/>
    <property type="molecule type" value="Transcribed_RNA"/>
</dbReference>
<sequence>MTKLDNSLSYGCSILVSSRSSVPDYCMVYLNRITEFSEFKDFYH</sequence>
<name>A0A0A9T417_ARUDO</name>
<dbReference type="AlphaFoldDB" id="A0A0A9T417"/>